<dbReference type="Proteomes" id="UP001295684">
    <property type="component" value="Unassembled WGS sequence"/>
</dbReference>
<gene>
    <name evidence="2" type="ORF">ECRASSUSDP1_LOCUS2998</name>
</gene>
<protein>
    <submittedName>
        <fullName evidence="2">Uncharacterized protein</fullName>
    </submittedName>
</protein>
<comment type="similarity">
    <text evidence="1">Belongs to the STXBP/unc-18/SEC1 family.</text>
</comment>
<dbReference type="Gene3D" id="3.40.50.2060">
    <property type="match status" value="1"/>
</dbReference>
<dbReference type="Gene3D" id="1.25.40.60">
    <property type="match status" value="1"/>
</dbReference>
<dbReference type="Pfam" id="PF00995">
    <property type="entry name" value="Sec1"/>
    <property type="match status" value="1"/>
</dbReference>
<dbReference type="GO" id="GO:0016192">
    <property type="term" value="P:vesicle-mediated transport"/>
    <property type="evidence" value="ECO:0007669"/>
    <property type="project" value="InterPro"/>
</dbReference>
<dbReference type="AlphaFoldDB" id="A0AAD1U470"/>
<organism evidence="2 3">
    <name type="scientific">Euplotes crassus</name>
    <dbReference type="NCBI Taxonomy" id="5936"/>
    <lineage>
        <taxon>Eukaryota</taxon>
        <taxon>Sar</taxon>
        <taxon>Alveolata</taxon>
        <taxon>Ciliophora</taxon>
        <taxon>Intramacronucleata</taxon>
        <taxon>Spirotrichea</taxon>
        <taxon>Hypotrichia</taxon>
        <taxon>Euplotida</taxon>
        <taxon>Euplotidae</taxon>
        <taxon>Moneuplotes</taxon>
    </lineage>
</organism>
<dbReference type="InterPro" id="IPR043127">
    <property type="entry name" value="Sec-1-like_dom3a"/>
</dbReference>
<dbReference type="Gene3D" id="3.90.830.10">
    <property type="entry name" value="Syntaxin Binding Protein 1, Chain A, domain 2"/>
    <property type="match status" value="1"/>
</dbReference>
<dbReference type="SUPFAM" id="SSF56815">
    <property type="entry name" value="Sec1/munc18-like (SM) proteins"/>
    <property type="match status" value="1"/>
</dbReference>
<sequence>MEDQKKFILNILSLSQGMSEEEFSSSLHQSYGGFNLNEEIDINGVKVDKQIFNFKALIIDDSVQKMLSTITKMTDIRNSNITFHSKINNKRDTILDTPVIYLVEPTDENIELIIQDAERSLYDFIFFYFTKPVPGSVLENLACKLAKLDAADKIMKVQDNYLSFFCHTQNCFTIYPEKSQLQGILKSEEKAAIDLEVENIVHGIFGVFECTNLYPVIRFRKGDISETIAYELNALFQEKAEKDEPYEFKRQPRQKKRCVLLIFNRDIDWAIMYRHSWSYLPLVHDIIGINSNQIQIQEEGTDKTFDLDFLNDPILKEYALKDIPELGENIDKKLQQWKVKYDEMNNKSKTKEVSEMFSNLNSVIDSLPKMKQEKNKIEAHSSICTILFDAVKQRDIDSYDALEDEMITKSHMSSKAKKELEEMLFNINTSIKSGLDRLRILCIYIITRNPEKSEVKTKIQKLRDLCPETNFDMALKIWKKQNPDQDIGLDDAEGKEIEEEQSIFSGFGLSLKDKGKRLLGNVRNLVENQNSDSMIANLIGQYYDDRGEGKAYEKDYYIDTLMNRELDGSRANQLIFASQNCANLMAYVTGGGSYYEYQRVHELQNKINKNVIYGCDYIYSPEEFCSKSN</sequence>
<dbReference type="Gene3D" id="3.40.50.1910">
    <property type="match status" value="1"/>
</dbReference>
<keyword evidence="3" id="KW-1185">Reference proteome</keyword>
<comment type="caution">
    <text evidence="2">The sequence shown here is derived from an EMBL/GenBank/DDBJ whole genome shotgun (WGS) entry which is preliminary data.</text>
</comment>
<reference evidence="2" key="1">
    <citation type="submission" date="2023-07" db="EMBL/GenBank/DDBJ databases">
        <authorList>
            <consortium name="AG Swart"/>
            <person name="Singh M."/>
            <person name="Singh A."/>
            <person name="Seah K."/>
            <person name="Emmerich C."/>
        </authorList>
    </citation>
    <scope>NUCLEOTIDE SEQUENCE</scope>
    <source>
        <strain evidence="2">DP1</strain>
    </source>
</reference>
<accession>A0AAD1U470</accession>
<proteinExistence type="inferred from homology"/>
<evidence type="ECO:0000313" key="2">
    <source>
        <dbReference type="EMBL" id="CAI2361686.1"/>
    </source>
</evidence>
<dbReference type="PIRSF" id="PIRSF005715">
    <property type="entry name" value="VPS45_Sec1"/>
    <property type="match status" value="1"/>
</dbReference>
<evidence type="ECO:0000313" key="3">
    <source>
        <dbReference type="Proteomes" id="UP001295684"/>
    </source>
</evidence>
<dbReference type="InterPro" id="IPR043154">
    <property type="entry name" value="Sec-1-like_dom1"/>
</dbReference>
<dbReference type="EMBL" id="CAMPGE010002874">
    <property type="protein sequence ID" value="CAI2361686.1"/>
    <property type="molecule type" value="Genomic_DNA"/>
</dbReference>
<dbReference type="InterPro" id="IPR001619">
    <property type="entry name" value="Sec1-like"/>
</dbReference>
<evidence type="ECO:0000256" key="1">
    <source>
        <dbReference type="ARBA" id="ARBA00009884"/>
    </source>
</evidence>
<dbReference type="InterPro" id="IPR027482">
    <property type="entry name" value="Sec1-like_dom2"/>
</dbReference>
<dbReference type="InterPro" id="IPR036045">
    <property type="entry name" value="Sec1-like_sf"/>
</dbReference>
<name>A0AAD1U470_EUPCR</name>
<dbReference type="PANTHER" id="PTHR11679">
    <property type="entry name" value="VESICLE PROTEIN SORTING-ASSOCIATED"/>
    <property type="match status" value="1"/>
</dbReference>